<dbReference type="Proteomes" id="UP000254848">
    <property type="component" value="Unassembled WGS sequence"/>
</dbReference>
<keyword evidence="6 13" id="KW-0812">Transmembrane</keyword>
<evidence type="ECO:0000256" key="5">
    <source>
        <dbReference type="ARBA" id="ARBA00022617"/>
    </source>
</evidence>
<sequence>MQRFARSQIYLHWLTLLLIAIAYAAIELRDAFSEDGPVHDFSKTLHFNAGILVWILMAVRLYLKHRYADPAIVPPPPPWQMALAKLMHMALYATFIALPVLGVLTQLYGGKNWVFMGIDVSGFTPADRGLARTIKSVHETWANVGYFLIAGHASAAIWHHYVQRDNTLKRMMPGD</sequence>
<evidence type="ECO:0000256" key="12">
    <source>
        <dbReference type="ARBA" id="ARBA00037975"/>
    </source>
</evidence>
<feature type="transmembrane region" description="Helical" evidence="13">
    <location>
        <begin position="9"/>
        <end position="26"/>
    </location>
</feature>
<keyword evidence="11 13" id="KW-0472">Membrane</keyword>
<comment type="similarity">
    <text evidence="12">Belongs to the cytochrome b561 family.</text>
</comment>
<dbReference type="Pfam" id="PF01292">
    <property type="entry name" value="Ni_hydr_CYTB"/>
    <property type="match status" value="1"/>
</dbReference>
<keyword evidence="16" id="KW-1185">Reference proteome</keyword>
<evidence type="ECO:0000256" key="2">
    <source>
        <dbReference type="ARBA" id="ARBA00004651"/>
    </source>
</evidence>
<reference evidence="15 16" key="1">
    <citation type="submission" date="2018-07" db="EMBL/GenBank/DDBJ databases">
        <title>Genomic Encyclopedia of Type Strains, Phase IV (KMG-IV): sequencing the most valuable type-strain genomes for metagenomic binning, comparative biology and taxonomic classification.</title>
        <authorList>
            <person name="Goeker M."/>
        </authorList>
    </citation>
    <scope>NUCLEOTIDE SEQUENCE [LARGE SCALE GENOMIC DNA]</scope>
    <source>
        <strain evidence="15 16">DSM 103736</strain>
    </source>
</reference>
<dbReference type="RefSeq" id="WP_115456391.1">
    <property type="nucleotide sequence ID" value="NZ_QRAP01000001.1"/>
</dbReference>
<evidence type="ECO:0000256" key="10">
    <source>
        <dbReference type="ARBA" id="ARBA00023004"/>
    </source>
</evidence>
<dbReference type="SUPFAM" id="SSF81342">
    <property type="entry name" value="Transmembrane di-heme cytochromes"/>
    <property type="match status" value="1"/>
</dbReference>
<accession>A0A370R2F4</accession>
<organism evidence="15 16">
    <name type="scientific">Enterobacillus tribolii</name>
    <dbReference type="NCBI Taxonomy" id="1487935"/>
    <lineage>
        <taxon>Bacteria</taxon>
        <taxon>Pseudomonadati</taxon>
        <taxon>Pseudomonadota</taxon>
        <taxon>Gammaproteobacteria</taxon>
        <taxon>Enterobacterales</taxon>
        <taxon>Hafniaceae</taxon>
        <taxon>Enterobacillus</taxon>
    </lineage>
</organism>
<name>A0A370R2F4_9GAMM</name>
<proteinExistence type="inferred from homology"/>
<dbReference type="GO" id="GO:0046872">
    <property type="term" value="F:metal ion binding"/>
    <property type="evidence" value="ECO:0007669"/>
    <property type="project" value="UniProtKB-KW"/>
</dbReference>
<evidence type="ECO:0000256" key="7">
    <source>
        <dbReference type="ARBA" id="ARBA00022723"/>
    </source>
</evidence>
<evidence type="ECO:0000256" key="3">
    <source>
        <dbReference type="ARBA" id="ARBA00022448"/>
    </source>
</evidence>
<evidence type="ECO:0000256" key="1">
    <source>
        <dbReference type="ARBA" id="ARBA00001970"/>
    </source>
</evidence>
<evidence type="ECO:0000256" key="13">
    <source>
        <dbReference type="SAM" id="Phobius"/>
    </source>
</evidence>
<evidence type="ECO:0000256" key="11">
    <source>
        <dbReference type="ARBA" id="ARBA00023136"/>
    </source>
</evidence>
<keyword evidence="4" id="KW-1003">Cell membrane</keyword>
<keyword evidence="8" id="KW-0249">Electron transport</keyword>
<protein>
    <submittedName>
        <fullName evidence="15">Cytochrome b561</fullName>
    </submittedName>
</protein>
<evidence type="ECO:0000256" key="9">
    <source>
        <dbReference type="ARBA" id="ARBA00022989"/>
    </source>
</evidence>
<evidence type="ECO:0000259" key="14">
    <source>
        <dbReference type="Pfam" id="PF01292"/>
    </source>
</evidence>
<keyword evidence="9 13" id="KW-1133">Transmembrane helix</keyword>
<dbReference type="GO" id="GO:0022904">
    <property type="term" value="P:respiratory electron transport chain"/>
    <property type="evidence" value="ECO:0007669"/>
    <property type="project" value="InterPro"/>
</dbReference>
<feature type="transmembrane region" description="Helical" evidence="13">
    <location>
        <begin position="89"/>
        <end position="109"/>
    </location>
</feature>
<evidence type="ECO:0000256" key="6">
    <source>
        <dbReference type="ARBA" id="ARBA00022692"/>
    </source>
</evidence>
<gene>
    <name evidence="15" type="ORF">C8D90_10126</name>
</gene>
<dbReference type="GO" id="GO:0020037">
    <property type="term" value="F:heme binding"/>
    <property type="evidence" value="ECO:0007669"/>
    <property type="project" value="TreeGrafter"/>
</dbReference>
<evidence type="ECO:0000313" key="16">
    <source>
        <dbReference type="Proteomes" id="UP000254848"/>
    </source>
</evidence>
<feature type="domain" description="Cytochrome b561 bacterial/Ni-hydrogenase" evidence="14">
    <location>
        <begin position="4"/>
        <end position="174"/>
    </location>
</feature>
<dbReference type="PANTHER" id="PTHR30529:SF3">
    <property type="entry name" value="CYTOCHROME B561 HOMOLOG 1"/>
    <property type="match status" value="1"/>
</dbReference>
<dbReference type="EMBL" id="QRAP01000001">
    <property type="protein sequence ID" value="RDK96598.1"/>
    <property type="molecule type" value="Genomic_DNA"/>
</dbReference>
<dbReference type="PANTHER" id="PTHR30529">
    <property type="entry name" value="CYTOCHROME B561"/>
    <property type="match status" value="1"/>
</dbReference>
<keyword evidence="3" id="KW-0813">Transport</keyword>
<dbReference type="AlphaFoldDB" id="A0A370R2F4"/>
<evidence type="ECO:0000256" key="8">
    <source>
        <dbReference type="ARBA" id="ARBA00022982"/>
    </source>
</evidence>
<dbReference type="GO" id="GO:0009055">
    <property type="term" value="F:electron transfer activity"/>
    <property type="evidence" value="ECO:0007669"/>
    <property type="project" value="InterPro"/>
</dbReference>
<dbReference type="InterPro" id="IPR016174">
    <property type="entry name" value="Di-haem_cyt_TM"/>
</dbReference>
<dbReference type="OrthoDB" id="8589936at2"/>
<evidence type="ECO:0000313" key="15">
    <source>
        <dbReference type="EMBL" id="RDK96598.1"/>
    </source>
</evidence>
<comment type="cofactor">
    <cofactor evidence="1">
        <name>heme b</name>
        <dbReference type="ChEBI" id="CHEBI:60344"/>
    </cofactor>
</comment>
<comment type="subcellular location">
    <subcellularLocation>
        <location evidence="2">Cell membrane</location>
        <topology evidence="2">Multi-pass membrane protein</topology>
    </subcellularLocation>
</comment>
<keyword evidence="10" id="KW-0408">Iron</keyword>
<dbReference type="InterPro" id="IPR052168">
    <property type="entry name" value="Cytochrome_b561_oxidase"/>
</dbReference>
<evidence type="ECO:0000256" key="4">
    <source>
        <dbReference type="ARBA" id="ARBA00022475"/>
    </source>
</evidence>
<comment type="caution">
    <text evidence="15">The sequence shown here is derived from an EMBL/GenBank/DDBJ whole genome shotgun (WGS) entry which is preliminary data.</text>
</comment>
<dbReference type="InterPro" id="IPR011577">
    <property type="entry name" value="Cyt_b561_bac/Ni-Hgenase"/>
</dbReference>
<feature type="transmembrane region" description="Helical" evidence="13">
    <location>
        <begin position="144"/>
        <end position="162"/>
    </location>
</feature>
<keyword evidence="7" id="KW-0479">Metal-binding</keyword>
<feature type="transmembrane region" description="Helical" evidence="13">
    <location>
        <begin position="46"/>
        <end position="63"/>
    </location>
</feature>
<keyword evidence="5" id="KW-0349">Heme</keyword>
<dbReference type="GO" id="GO:0005886">
    <property type="term" value="C:plasma membrane"/>
    <property type="evidence" value="ECO:0007669"/>
    <property type="project" value="UniProtKB-SubCell"/>
</dbReference>